<dbReference type="RefSeq" id="WP_172162790.1">
    <property type="nucleotide sequence ID" value="NZ_CP053564.1"/>
</dbReference>
<keyword evidence="4" id="KW-1185">Reference proteome</keyword>
<sequence>MRITGAPAHTAPQLVHAAAYHSSRTDLLAQLVPLVEHALVRDERVALALHPDTEAALRTELGAGAPLHVLAPPTEAGSGQTVALQRGRELRELTRDGPVTVLTEHQSELDGPDGSFWTELDAAVNVALAELPVRLTCFFPELPLHQCVLDGAAENHPHVLVRGGLHPNTRHRAPREVLTAHPVAPPLLLGVPDVTVSFRSWQLQDVRRAVRSLAGAAGFTDDRTEDVVLAVNEVATNAVEHGGPAAELHVWATGGGLVCEVHDTGALADPLPGMASPHPSEPRGRGLWIARQLCDLLHVWSDDHGTHVRVRAAP</sequence>
<reference evidence="3 4" key="1">
    <citation type="submission" date="2020-05" db="EMBL/GenBank/DDBJ databases">
        <authorList>
            <person name="Mo P."/>
        </authorList>
    </citation>
    <scope>NUCLEOTIDE SEQUENCE [LARGE SCALE GENOMIC DNA]</scope>
    <source>
        <strain evidence="3 4">Gen01</strain>
    </source>
</reference>
<gene>
    <name evidence="3" type="ORF">HOP40_25385</name>
</gene>
<dbReference type="AlphaFoldDB" id="A0A6M6JMZ4"/>
<evidence type="ECO:0000313" key="3">
    <source>
        <dbReference type="EMBL" id="QJY48705.1"/>
    </source>
</evidence>
<dbReference type="Gene3D" id="3.30.565.10">
    <property type="entry name" value="Histidine kinase-like ATPase, C-terminal domain"/>
    <property type="match status" value="1"/>
</dbReference>
<protein>
    <recommendedName>
        <fullName evidence="2">Histidine kinase/HSP90-like ATPase domain-containing protein</fullName>
    </recommendedName>
</protein>
<evidence type="ECO:0000256" key="1">
    <source>
        <dbReference type="ARBA" id="ARBA00022527"/>
    </source>
</evidence>
<evidence type="ECO:0000259" key="2">
    <source>
        <dbReference type="Pfam" id="PF13581"/>
    </source>
</evidence>
<organism evidence="3 4">
    <name type="scientific">Pseudonocardia broussonetiae</name>
    <dbReference type="NCBI Taxonomy" id="2736640"/>
    <lineage>
        <taxon>Bacteria</taxon>
        <taxon>Bacillati</taxon>
        <taxon>Actinomycetota</taxon>
        <taxon>Actinomycetes</taxon>
        <taxon>Pseudonocardiales</taxon>
        <taxon>Pseudonocardiaceae</taxon>
        <taxon>Pseudonocardia</taxon>
    </lineage>
</organism>
<dbReference type="InterPro" id="IPR003594">
    <property type="entry name" value="HATPase_dom"/>
</dbReference>
<dbReference type="PANTHER" id="PTHR35526">
    <property type="entry name" value="ANTI-SIGMA-F FACTOR RSBW-RELATED"/>
    <property type="match status" value="1"/>
</dbReference>
<dbReference type="InterPro" id="IPR050267">
    <property type="entry name" value="Anti-sigma-factor_SerPK"/>
</dbReference>
<dbReference type="SUPFAM" id="SSF55874">
    <property type="entry name" value="ATPase domain of HSP90 chaperone/DNA topoisomerase II/histidine kinase"/>
    <property type="match status" value="1"/>
</dbReference>
<dbReference type="Proteomes" id="UP000505377">
    <property type="component" value="Chromosome"/>
</dbReference>
<proteinExistence type="predicted"/>
<dbReference type="EMBL" id="CP053564">
    <property type="protein sequence ID" value="QJY48705.1"/>
    <property type="molecule type" value="Genomic_DNA"/>
</dbReference>
<name>A0A6M6JMZ4_9PSEU</name>
<accession>A0A6M6JMZ4</accession>
<feature type="domain" description="Histidine kinase/HSP90-like ATPase" evidence="2">
    <location>
        <begin position="202"/>
        <end position="311"/>
    </location>
</feature>
<dbReference type="GO" id="GO:0004674">
    <property type="term" value="F:protein serine/threonine kinase activity"/>
    <property type="evidence" value="ECO:0007669"/>
    <property type="project" value="UniProtKB-KW"/>
</dbReference>
<dbReference type="CDD" id="cd16936">
    <property type="entry name" value="HATPase_RsbW-like"/>
    <property type="match status" value="1"/>
</dbReference>
<keyword evidence="1" id="KW-0808">Transferase</keyword>
<keyword evidence="1" id="KW-0723">Serine/threonine-protein kinase</keyword>
<evidence type="ECO:0000313" key="4">
    <source>
        <dbReference type="Proteomes" id="UP000505377"/>
    </source>
</evidence>
<dbReference type="InterPro" id="IPR036890">
    <property type="entry name" value="HATPase_C_sf"/>
</dbReference>
<keyword evidence="1" id="KW-0418">Kinase</keyword>
<dbReference type="Pfam" id="PF13581">
    <property type="entry name" value="HATPase_c_2"/>
    <property type="match status" value="1"/>
</dbReference>
<dbReference type="KEGG" id="pbro:HOP40_25385"/>
<dbReference type="PANTHER" id="PTHR35526:SF3">
    <property type="entry name" value="ANTI-SIGMA-F FACTOR RSBW"/>
    <property type="match status" value="1"/>
</dbReference>